<evidence type="ECO:0000313" key="8">
    <source>
        <dbReference type="Proteomes" id="UP000270487"/>
    </source>
</evidence>
<dbReference type="InterPro" id="IPR050263">
    <property type="entry name" value="Bact_Fimbrial_Adh_Pro"/>
</dbReference>
<keyword evidence="3 5" id="KW-0732">Signal</keyword>
<organism evidence="7 8">
    <name type="scientific">Serratia fonticola</name>
    <dbReference type="NCBI Taxonomy" id="47917"/>
    <lineage>
        <taxon>Bacteria</taxon>
        <taxon>Pseudomonadati</taxon>
        <taxon>Pseudomonadota</taxon>
        <taxon>Gammaproteobacteria</taxon>
        <taxon>Enterobacterales</taxon>
        <taxon>Yersiniaceae</taxon>
        <taxon>Serratia</taxon>
    </lineage>
</organism>
<reference evidence="7 8" key="1">
    <citation type="submission" date="2018-12" db="EMBL/GenBank/DDBJ databases">
        <authorList>
            <consortium name="Pathogen Informatics"/>
        </authorList>
    </citation>
    <scope>NUCLEOTIDE SEQUENCE [LARGE SCALE GENOMIC DNA]</scope>
    <source>
        <strain evidence="7 8">NCTC13193</strain>
    </source>
</reference>
<dbReference type="PANTHER" id="PTHR33420:SF3">
    <property type="entry name" value="FIMBRIAL SUBUNIT ELFA"/>
    <property type="match status" value="1"/>
</dbReference>
<dbReference type="SUPFAM" id="SSF49401">
    <property type="entry name" value="Bacterial adhesins"/>
    <property type="match status" value="1"/>
</dbReference>
<comment type="subcellular location">
    <subcellularLocation>
        <location evidence="1">Fimbrium</location>
    </subcellularLocation>
</comment>
<keyword evidence="4" id="KW-0281">Fimbrium</keyword>
<evidence type="ECO:0000256" key="3">
    <source>
        <dbReference type="ARBA" id="ARBA00022729"/>
    </source>
</evidence>
<evidence type="ECO:0000313" key="7">
    <source>
        <dbReference type="EMBL" id="VEI64408.1"/>
    </source>
</evidence>
<feature type="chain" id="PRO_5018658269" evidence="5">
    <location>
        <begin position="25"/>
        <end position="189"/>
    </location>
</feature>
<evidence type="ECO:0000256" key="4">
    <source>
        <dbReference type="ARBA" id="ARBA00023263"/>
    </source>
</evidence>
<protein>
    <submittedName>
        <fullName evidence="7">Type-1A pilin</fullName>
    </submittedName>
</protein>
<feature type="signal peptide" evidence="5">
    <location>
        <begin position="1"/>
        <end position="24"/>
    </location>
</feature>
<dbReference type="GO" id="GO:0043709">
    <property type="term" value="P:cell adhesion involved in single-species biofilm formation"/>
    <property type="evidence" value="ECO:0007669"/>
    <property type="project" value="TreeGrafter"/>
</dbReference>
<dbReference type="InterPro" id="IPR008966">
    <property type="entry name" value="Adhesion_dom_sf"/>
</dbReference>
<dbReference type="InterPro" id="IPR000259">
    <property type="entry name" value="Adhesion_dom_fimbrial"/>
</dbReference>
<name>A0A3S5AIL4_SERFO</name>
<comment type="similarity">
    <text evidence="2">Belongs to the fimbrial protein family.</text>
</comment>
<dbReference type="Proteomes" id="UP000270487">
    <property type="component" value="Chromosome"/>
</dbReference>
<dbReference type="GO" id="GO:0009289">
    <property type="term" value="C:pilus"/>
    <property type="evidence" value="ECO:0007669"/>
    <property type="project" value="UniProtKB-SubCell"/>
</dbReference>
<evidence type="ECO:0000256" key="5">
    <source>
        <dbReference type="SAM" id="SignalP"/>
    </source>
</evidence>
<dbReference type="PANTHER" id="PTHR33420">
    <property type="entry name" value="FIMBRIAL SUBUNIT ELFA-RELATED"/>
    <property type="match status" value="1"/>
</dbReference>
<accession>A0A3S5AIL4</accession>
<evidence type="ECO:0000259" key="6">
    <source>
        <dbReference type="Pfam" id="PF00419"/>
    </source>
</evidence>
<evidence type="ECO:0000256" key="1">
    <source>
        <dbReference type="ARBA" id="ARBA00004561"/>
    </source>
</evidence>
<dbReference type="EMBL" id="LR134492">
    <property type="protein sequence ID" value="VEI64408.1"/>
    <property type="molecule type" value="Genomic_DNA"/>
</dbReference>
<feature type="domain" description="Fimbrial-type adhesion" evidence="6">
    <location>
        <begin position="44"/>
        <end position="188"/>
    </location>
</feature>
<dbReference type="Gene3D" id="2.60.40.1090">
    <property type="entry name" value="Fimbrial-type adhesion domain"/>
    <property type="match status" value="1"/>
</dbReference>
<dbReference type="InterPro" id="IPR036937">
    <property type="entry name" value="Adhesion_dom_fimbrial_sf"/>
</dbReference>
<gene>
    <name evidence="7" type="primary">fimA_6</name>
    <name evidence="7" type="ORF">NCTC13193_01135</name>
</gene>
<dbReference type="AlphaFoldDB" id="A0A3S5AIL4"/>
<sequence>MKLNKKKAVFAILASLVISNFAYAEDEVVPAPLAPVTVNGGKVTFNGEVTSGACAVSGTDTDKIVTLDTVRAASFTAADQAGNAKKAFELNLVDCDASIRKTVQVTFSGQAIDGHPNLLENTAGAGSAKNVGLQLFGPDGAVLNLGELSSKVNLSEATTIPLSVDYMSTAASVTAGKVQSVANFQLTYN</sequence>
<evidence type="ECO:0000256" key="2">
    <source>
        <dbReference type="ARBA" id="ARBA00006671"/>
    </source>
</evidence>
<dbReference type="RefSeq" id="WP_141131235.1">
    <property type="nucleotide sequence ID" value="NZ_CAMFLQ010000029.1"/>
</dbReference>
<dbReference type="Pfam" id="PF00419">
    <property type="entry name" value="Fimbrial"/>
    <property type="match status" value="1"/>
</dbReference>
<proteinExistence type="inferred from homology"/>